<comment type="caution">
    <text evidence="1">The sequence shown here is derived from an EMBL/GenBank/DDBJ whole genome shotgun (WGS) entry which is preliminary data.</text>
</comment>
<evidence type="ECO:0000313" key="2">
    <source>
        <dbReference type="Proteomes" id="UP001154282"/>
    </source>
</evidence>
<keyword evidence="2" id="KW-1185">Reference proteome</keyword>
<dbReference type="EMBL" id="CAMGYJ010000004">
    <property type="protein sequence ID" value="CAI0401109.1"/>
    <property type="molecule type" value="Genomic_DNA"/>
</dbReference>
<evidence type="ECO:0000313" key="1">
    <source>
        <dbReference type="EMBL" id="CAI0401109.1"/>
    </source>
</evidence>
<gene>
    <name evidence="1" type="ORF">LITE_LOCUS11054</name>
</gene>
<name>A0AAV0IWP2_9ROSI</name>
<protein>
    <submittedName>
        <fullName evidence="1">Uncharacterized protein</fullName>
    </submittedName>
</protein>
<proteinExistence type="predicted"/>
<accession>A0AAV0IWP2</accession>
<organism evidence="1 2">
    <name type="scientific">Linum tenue</name>
    <dbReference type="NCBI Taxonomy" id="586396"/>
    <lineage>
        <taxon>Eukaryota</taxon>
        <taxon>Viridiplantae</taxon>
        <taxon>Streptophyta</taxon>
        <taxon>Embryophyta</taxon>
        <taxon>Tracheophyta</taxon>
        <taxon>Spermatophyta</taxon>
        <taxon>Magnoliopsida</taxon>
        <taxon>eudicotyledons</taxon>
        <taxon>Gunneridae</taxon>
        <taxon>Pentapetalae</taxon>
        <taxon>rosids</taxon>
        <taxon>fabids</taxon>
        <taxon>Malpighiales</taxon>
        <taxon>Linaceae</taxon>
        <taxon>Linum</taxon>
    </lineage>
</organism>
<reference evidence="1" key="1">
    <citation type="submission" date="2022-08" db="EMBL/GenBank/DDBJ databases">
        <authorList>
            <person name="Gutierrez-Valencia J."/>
        </authorList>
    </citation>
    <scope>NUCLEOTIDE SEQUENCE</scope>
</reference>
<sequence length="69" mass="8002">KFTLRWVSKQGVVWGAVVDGLEHSKRTIDSAPTMDERKTSFLQRLFNNLLCCTREQRRDVIVYPPLPTP</sequence>
<dbReference type="Proteomes" id="UP001154282">
    <property type="component" value="Unassembled WGS sequence"/>
</dbReference>
<feature type="non-terminal residue" evidence="1">
    <location>
        <position position="69"/>
    </location>
</feature>
<feature type="non-terminal residue" evidence="1">
    <location>
        <position position="1"/>
    </location>
</feature>
<dbReference type="AlphaFoldDB" id="A0AAV0IWP2"/>